<organism evidence="1 2">
    <name type="scientific">Trifolium subterraneum</name>
    <name type="common">Subterranean clover</name>
    <dbReference type="NCBI Taxonomy" id="3900"/>
    <lineage>
        <taxon>Eukaryota</taxon>
        <taxon>Viridiplantae</taxon>
        <taxon>Streptophyta</taxon>
        <taxon>Embryophyta</taxon>
        <taxon>Tracheophyta</taxon>
        <taxon>Spermatophyta</taxon>
        <taxon>Magnoliopsida</taxon>
        <taxon>eudicotyledons</taxon>
        <taxon>Gunneridae</taxon>
        <taxon>Pentapetalae</taxon>
        <taxon>rosids</taxon>
        <taxon>fabids</taxon>
        <taxon>Fabales</taxon>
        <taxon>Fabaceae</taxon>
        <taxon>Papilionoideae</taxon>
        <taxon>50 kb inversion clade</taxon>
        <taxon>NPAAA clade</taxon>
        <taxon>Hologalegina</taxon>
        <taxon>IRL clade</taxon>
        <taxon>Trifolieae</taxon>
        <taxon>Trifolium</taxon>
    </lineage>
</organism>
<dbReference type="EMBL" id="DF973179">
    <property type="protein sequence ID" value="GAU18163.1"/>
    <property type="molecule type" value="Genomic_DNA"/>
</dbReference>
<keyword evidence="2" id="KW-1185">Reference proteome</keyword>
<protein>
    <submittedName>
        <fullName evidence="1">Uncharacterized protein</fullName>
    </submittedName>
</protein>
<gene>
    <name evidence="1" type="ORF">TSUD_248640</name>
</gene>
<name>A0A2Z6M7L3_TRISU</name>
<dbReference type="Proteomes" id="UP000242715">
    <property type="component" value="Unassembled WGS sequence"/>
</dbReference>
<evidence type="ECO:0000313" key="2">
    <source>
        <dbReference type="Proteomes" id="UP000242715"/>
    </source>
</evidence>
<evidence type="ECO:0000313" key="1">
    <source>
        <dbReference type="EMBL" id="GAU18163.1"/>
    </source>
</evidence>
<proteinExistence type="predicted"/>
<reference evidence="2" key="1">
    <citation type="journal article" date="2017" name="Front. Plant Sci.">
        <title>Climate Clever Clovers: New Paradigm to Reduce the Environmental Footprint of Ruminants by Breeding Low Methanogenic Forages Utilizing Haplotype Variation.</title>
        <authorList>
            <person name="Kaur P."/>
            <person name="Appels R."/>
            <person name="Bayer P.E."/>
            <person name="Keeble-Gagnere G."/>
            <person name="Wang J."/>
            <person name="Hirakawa H."/>
            <person name="Shirasawa K."/>
            <person name="Vercoe P."/>
            <person name="Stefanova K."/>
            <person name="Durmic Z."/>
            <person name="Nichols P."/>
            <person name="Revell C."/>
            <person name="Isobe S.N."/>
            <person name="Edwards D."/>
            <person name="Erskine W."/>
        </authorList>
    </citation>
    <scope>NUCLEOTIDE SEQUENCE [LARGE SCALE GENOMIC DNA]</scope>
    <source>
        <strain evidence="2">cv. Daliak</strain>
    </source>
</reference>
<sequence>MRDVKCNLIRRKQRNRGKVDVRISWGDNITYMVEFSHGFKLRLHLYHKTLYCNKMRPGSQNCGCEAIADTS</sequence>
<dbReference type="AlphaFoldDB" id="A0A2Z6M7L3"/>
<accession>A0A2Z6M7L3</accession>